<keyword evidence="3" id="KW-1185">Reference proteome</keyword>
<sequence>MVEVTVSERVTVSVGAGGALAWAGGGALRALAPAALADLADLAALVRRRADNHYGLKADLWQNAEVAEDETLSGLWHFLALSKSLVEDGCVRNSPCPHPGVRTALRAPSETGGSGGAAGGYRSEAVPTLLPDMPSRKIIIYRFVPNVLLNDL</sequence>
<dbReference type="EMBL" id="FZQP02006969">
    <property type="protein sequence ID" value="VVD05392.1"/>
    <property type="molecule type" value="Genomic_DNA"/>
</dbReference>
<reference evidence="2 3" key="1">
    <citation type="submission" date="2017-07" db="EMBL/GenBank/DDBJ databases">
        <authorList>
            <person name="Talla V."/>
            <person name="Backstrom N."/>
        </authorList>
    </citation>
    <scope>NUCLEOTIDE SEQUENCE [LARGE SCALE GENOMIC DNA]</scope>
</reference>
<evidence type="ECO:0000313" key="2">
    <source>
        <dbReference type="EMBL" id="VVD05392.1"/>
    </source>
</evidence>
<dbReference type="AlphaFoldDB" id="A0A5E4R4D2"/>
<proteinExistence type="predicted"/>
<protein>
    <recommendedName>
        <fullName evidence="1">MIOS-like alpha-solenoid domain-containing protein</fullName>
    </recommendedName>
</protein>
<name>A0A5E4R4D2_9NEOP</name>
<dbReference type="InterPro" id="IPR049092">
    <property type="entry name" value="MIOS_a-sol"/>
</dbReference>
<dbReference type="Proteomes" id="UP000324832">
    <property type="component" value="Unassembled WGS sequence"/>
</dbReference>
<feature type="domain" description="MIOS-like alpha-solenoid" evidence="1">
    <location>
        <begin position="46"/>
        <end position="113"/>
    </location>
</feature>
<evidence type="ECO:0000259" key="1">
    <source>
        <dbReference type="Pfam" id="PF21719"/>
    </source>
</evidence>
<gene>
    <name evidence="2" type="ORF">LSINAPIS_LOCUS14946</name>
</gene>
<accession>A0A5E4R4D2</accession>
<dbReference type="Pfam" id="PF21719">
    <property type="entry name" value="MIOS_a-sol"/>
    <property type="match status" value="1"/>
</dbReference>
<organism evidence="2 3">
    <name type="scientific">Leptidea sinapis</name>
    <dbReference type="NCBI Taxonomy" id="189913"/>
    <lineage>
        <taxon>Eukaryota</taxon>
        <taxon>Metazoa</taxon>
        <taxon>Ecdysozoa</taxon>
        <taxon>Arthropoda</taxon>
        <taxon>Hexapoda</taxon>
        <taxon>Insecta</taxon>
        <taxon>Pterygota</taxon>
        <taxon>Neoptera</taxon>
        <taxon>Endopterygota</taxon>
        <taxon>Lepidoptera</taxon>
        <taxon>Glossata</taxon>
        <taxon>Ditrysia</taxon>
        <taxon>Papilionoidea</taxon>
        <taxon>Pieridae</taxon>
        <taxon>Dismorphiinae</taxon>
        <taxon>Leptidea</taxon>
    </lineage>
</organism>
<evidence type="ECO:0000313" key="3">
    <source>
        <dbReference type="Proteomes" id="UP000324832"/>
    </source>
</evidence>